<evidence type="ECO:0000256" key="4">
    <source>
        <dbReference type="ARBA" id="ARBA00022640"/>
    </source>
</evidence>
<dbReference type="PANTHER" id="PTHR31403:SF4">
    <property type="entry name" value="PHOSPHOLIPASE A1-IALPHA2, CHLOROPLASTIC"/>
    <property type="match status" value="1"/>
</dbReference>
<keyword evidence="4" id="KW-0934">Plastid</keyword>
<dbReference type="PANTHER" id="PTHR31403">
    <property type="entry name" value="PHOSPHOLIPASE A1-IBETA2, CHLOROPLASTIC"/>
    <property type="match status" value="1"/>
</dbReference>
<dbReference type="Pfam" id="PF01764">
    <property type="entry name" value="Lipase_3"/>
    <property type="match status" value="1"/>
</dbReference>
<dbReference type="Proteomes" id="UP000323597">
    <property type="component" value="Chromosome A09"/>
</dbReference>
<name>A0A5D2Y177_GOSMU</name>
<dbReference type="GO" id="GO:0047714">
    <property type="term" value="F:galactolipase activity"/>
    <property type="evidence" value="ECO:0007669"/>
    <property type="project" value="UniProtKB-ARBA"/>
</dbReference>
<dbReference type="GO" id="GO:0008970">
    <property type="term" value="F:phospholipase A1 activity"/>
    <property type="evidence" value="ECO:0007669"/>
    <property type="project" value="TreeGrafter"/>
</dbReference>
<dbReference type="CDD" id="cd00519">
    <property type="entry name" value="Lipase_3"/>
    <property type="match status" value="1"/>
</dbReference>
<evidence type="ECO:0000256" key="8">
    <source>
        <dbReference type="ARBA" id="ARBA00023098"/>
    </source>
</evidence>
<protein>
    <recommendedName>
        <fullName evidence="9">Fungal lipase-type domain-containing protein</fullName>
    </recommendedName>
</protein>
<organism evidence="10 11">
    <name type="scientific">Gossypium mustelinum</name>
    <name type="common">Cotton</name>
    <name type="synonym">Gossypium caicoense</name>
    <dbReference type="NCBI Taxonomy" id="34275"/>
    <lineage>
        <taxon>Eukaryota</taxon>
        <taxon>Viridiplantae</taxon>
        <taxon>Streptophyta</taxon>
        <taxon>Embryophyta</taxon>
        <taxon>Tracheophyta</taxon>
        <taxon>Spermatophyta</taxon>
        <taxon>Magnoliopsida</taxon>
        <taxon>eudicotyledons</taxon>
        <taxon>Gunneridae</taxon>
        <taxon>Pentapetalae</taxon>
        <taxon>rosids</taxon>
        <taxon>malvids</taxon>
        <taxon>Malvales</taxon>
        <taxon>Malvaceae</taxon>
        <taxon>Malvoideae</taxon>
        <taxon>Gossypium</taxon>
    </lineage>
</organism>
<dbReference type="EMBL" id="CM017644">
    <property type="protein sequence ID" value="TYJ19923.1"/>
    <property type="molecule type" value="Genomic_DNA"/>
</dbReference>
<dbReference type="Gene3D" id="3.40.50.1820">
    <property type="entry name" value="alpha/beta hydrolase"/>
    <property type="match status" value="1"/>
</dbReference>
<keyword evidence="8" id="KW-0443">Lipid metabolism</keyword>
<evidence type="ECO:0000256" key="7">
    <source>
        <dbReference type="ARBA" id="ARBA00022963"/>
    </source>
</evidence>
<dbReference type="GO" id="GO:0009695">
    <property type="term" value="P:jasmonic acid biosynthetic process"/>
    <property type="evidence" value="ECO:0007669"/>
    <property type="project" value="TreeGrafter"/>
</dbReference>
<gene>
    <name evidence="10" type="ORF">E1A91_A09G225000v1</name>
</gene>
<keyword evidence="6" id="KW-0809">Transit peptide</keyword>
<keyword evidence="7" id="KW-0442">Lipid degradation</keyword>
<evidence type="ECO:0000256" key="3">
    <source>
        <dbReference type="ARBA" id="ARBA00022528"/>
    </source>
</evidence>
<keyword evidence="3" id="KW-0150">Chloroplast</keyword>
<evidence type="ECO:0000259" key="9">
    <source>
        <dbReference type="Pfam" id="PF01764"/>
    </source>
</evidence>
<keyword evidence="11" id="KW-1185">Reference proteome</keyword>
<sequence>MASKVFRPRLNLNHVTFQGNNNQAQSHSFGQVFLHKKTGVSSSRQSVVAAEAAAMAEETTPKTGNSALSHFWREVQGSNNWENLVEPLHPLLRKEIIRYGEFVAACYKAFDLDPTSKRYLHCKYGRSRMLNEVGMEDCGYTVTKYIYATPDINIPMQNEASRGYWIGYVAVSSDESTVKSLGRRDLLIAFRGTVTNHEWSGFLSLYTSDETKGKFGLESCREQLLSEVSRLLNKHKVENLSITLAGHSMGSALALLLAYDIAELGLNKTDHETVPITVFSFGGPRLGNPSFKQRCEELRVKVMRIVNVNDPITKLPGMFLNENFRVLGGRYELPWISCSCYAHVGVELVMDFFNVQNPSCVHDFETYISLLKCPTKTLHTQKEGFDNLLNRARELIFSARSLKSICL</sequence>
<evidence type="ECO:0000313" key="10">
    <source>
        <dbReference type="EMBL" id="TYJ19923.1"/>
    </source>
</evidence>
<keyword evidence="5" id="KW-0378">Hydrolase</keyword>
<evidence type="ECO:0000256" key="2">
    <source>
        <dbReference type="ARBA" id="ARBA00010701"/>
    </source>
</evidence>
<comment type="similarity">
    <text evidence="2">Belongs to the AB hydrolase superfamily. Lipase family.</text>
</comment>
<comment type="subcellular location">
    <subcellularLocation>
        <location evidence="1">Plastid</location>
        <location evidence="1">Chloroplast</location>
    </subcellularLocation>
</comment>
<accession>A0A5D2Y177</accession>
<evidence type="ECO:0000256" key="5">
    <source>
        <dbReference type="ARBA" id="ARBA00022801"/>
    </source>
</evidence>
<proteinExistence type="inferred from homology"/>
<dbReference type="AlphaFoldDB" id="A0A5D2Y177"/>
<dbReference type="GO" id="GO:0009507">
    <property type="term" value="C:chloroplast"/>
    <property type="evidence" value="ECO:0007669"/>
    <property type="project" value="UniProtKB-SubCell"/>
</dbReference>
<dbReference type="InterPro" id="IPR029058">
    <property type="entry name" value="AB_hydrolase_fold"/>
</dbReference>
<evidence type="ECO:0000256" key="1">
    <source>
        <dbReference type="ARBA" id="ARBA00004229"/>
    </source>
</evidence>
<reference evidence="10 11" key="1">
    <citation type="submission" date="2019-07" db="EMBL/GenBank/DDBJ databases">
        <title>WGS assembly of Gossypium mustelinum.</title>
        <authorList>
            <person name="Chen Z.J."/>
            <person name="Sreedasyam A."/>
            <person name="Ando A."/>
            <person name="Song Q."/>
            <person name="De L."/>
            <person name="Hulse-Kemp A."/>
            <person name="Ding M."/>
            <person name="Ye W."/>
            <person name="Kirkbride R."/>
            <person name="Jenkins J."/>
            <person name="Plott C."/>
            <person name="Lovell J."/>
            <person name="Lin Y.-M."/>
            <person name="Vaughn R."/>
            <person name="Liu B."/>
            <person name="Li W."/>
            <person name="Simpson S."/>
            <person name="Scheffler B."/>
            <person name="Saski C."/>
            <person name="Grover C."/>
            <person name="Hu G."/>
            <person name="Conover J."/>
            <person name="Carlson J."/>
            <person name="Shu S."/>
            <person name="Boston L."/>
            <person name="Williams M."/>
            <person name="Peterson D."/>
            <person name="Mcgee K."/>
            <person name="Jones D."/>
            <person name="Wendel J."/>
            <person name="Stelly D."/>
            <person name="Grimwood J."/>
            <person name="Schmutz J."/>
        </authorList>
    </citation>
    <scope>NUCLEOTIDE SEQUENCE [LARGE SCALE GENOMIC DNA]</scope>
    <source>
        <strain evidence="10">1408120.09</strain>
    </source>
</reference>
<dbReference type="GO" id="GO:0016042">
    <property type="term" value="P:lipid catabolic process"/>
    <property type="evidence" value="ECO:0007669"/>
    <property type="project" value="UniProtKB-KW"/>
</dbReference>
<feature type="domain" description="Fungal lipase-type" evidence="9">
    <location>
        <begin position="200"/>
        <end position="318"/>
    </location>
</feature>
<dbReference type="SUPFAM" id="SSF53474">
    <property type="entry name" value="alpha/beta-Hydrolases"/>
    <property type="match status" value="1"/>
</dbReference>
<evidence type="ECO:0000256" key="6">
    <source>
        <dbReference type="ARBA" id="ARBA00022946"/>
    </source>
</evidence>
<evidence type="ECO:0000313" key="11">
    <source>
        <dbReference type="Proteomes" id="UP000323597"/>
    </source>
</evidence>
<dbReference type="InterPro" id="IPR002921">
    <property type="entry name" value="Fungal_lipase-type"/>
</dbReference>